<dbReference type="EMBL" id="FP236843">
    <property type="protein sequence ID" value="CAX61940.1"/>
    <property type="molecule type" value="Genomic_DNA"/>
</dbReference>
<dbReference type="HOGENOM" id="CLU_3199599_0_0_6"/>
<organism evidence="2">
    <name type="scientific">Erwinia billingiae (strain Eb661)</name>
    <dbReference type="NCBI Taxonomy" id="634500"/>
    <lineage>
        <taxon>Bacteria</taxon>
        <taxon>Pseudomonadati</taxon>
        <taxon>Pseudomonadota</taxon>
        <taxon>Gammaproteobacteria</taxon>
        <taxon>Enterobacterales</taxon>
        <taxon>Erwiniaceae</taxon>
        <taxon>Erwinia</taxon>
    </lineage>
</organism>
<evidence type="ECO:0000313" key="2">
    <source>
        <dbReference type="Proteomes" id="UP000008793"/>
    </source>
</evidence>
<name>D8MLB2_ERWBE</name>
<keyword evidence="2" id="KW-1185">Reference proteome</keyword>
<proteinExistence type="predicted"/>
<gene>
    <name evidence="1" type="ordered locus">EbC_44090</name>
</gene>
<sequence length="45" mass="5065">MVITVGRRVKNKARGAQQPRHGIVPVEGGERRATQLFNRAPVYYS</sequence>
<evidence type="ECO:0000313" key="1">
    <source>
        <dbReference type="EMBL" id="CAX61940.1"/>
    </source>
</evidence>
<reference evidence="1 2" key="1">
    <citation type="journal article" date="2010" name="BMC Genomics">
        <title>Genome comparison of the epiphytic bacteria Erwinia billingiae and E. tasmaniensis with the pear pathogen E. pyrifoliae.</title>
        <authorList>
            <person name="Kube M."/>
            <person name="Migdoll A.M."/>
            <person name="Gehring I."/>
            <person name="Heitmann K."/>
            <person name="Mayer Y."/>
            <person name="Kuhl H."/>
            <person name="Knaust F."/>
            <person name="Geider K."/>
            <person name="Reinhardt R."/>
        </authorList>
    </citation>
    <scope>NUCLEOTIDE SEQUENCE [LARGE SCALE GENOMIC DNA]</scope>
    <source>
        <strain evidence="1 2">Eb661</strain>
    </source>
</reference>
<dbReference type="STRING" id="634500.EbC_44090"/>
<dbReference type="KEGG" id="ebi:EbC_44090"/>
<protein>
    <submittedName>
        <fullName evidence="1">Uncharacterized protein</fullName>
    </submittedName>
</protein>
<dbReference type="AlphaFoldDB" id="D8MLB2"/>
<dbReference type="Proteomes" id="UP000008793">
    <property type="component" value="Chromosome"/>
</dbReference>
<accession>D8MLB2</accession>